<name>A0A9Q8Z7X4_CURCL</name>
<keyword evidence="2" id="KW-1185">Reference proteome</keyword>
<accession>A0A9Q8Z7X4</accession>
<dbReference type="AlphaFoldDB" id="A0A9Q8Z7X4"/>
<organism evidence="1 2">
    <name type="scientific">Curvularia clavata</name>
    <dbReference type="NCBI Taxonomy" id="95742"/>
    <lineage>
        <taxon>Eukaryota</taxon>
        <taxon>Fungi</taxon>
        <taxon>Dikarya</taxon>
        <taxon>Ascomycota</taxon>
        <taxon>Pezizomycotina</taxon>
        <taxon>Dothideomycetes</taxon>
        <taxon>Pleosporomycetidae</taxon>
        <taxon>Pleosporales</taxon>
        <taxon>Pleosporineae</taxon>
        <taxon>Pleosporaceae</taxon>
        <taxon>Curvularia</taxon>
    </lineage>
</organism>
<dbReference type="OrthoDB" id="2519291at2759"/>
<gene>
    <name evidence="1" type="ORF">yc1106_02772</name>
</gene>
<proteinExistence type="predicted"/>
<dbReference type="Proteomes" id="UP001056012">
    <property type="component" value="Chromosome 2"/>
</dbReference>
<dbReference type="EMBL" id="CP089275">
    <property type="protein sequence ID" value="USP75498.1"/>
    <property type="molecule type" value="Genomic_DNA"/>
</dbReference>
<protein>
    <submittedName>
        <fullName evidence="1">Uncharacterized protein</fullName>
    </submittedName>
</protein>
<evidence type="ECO:0000313" key="2">
    <source>
        <dbReference type="Proteomes" id="UP001056012"/>
    </source>
</evidence>
<sequence>MHYVERVKTGLGDRLGAVTSMTGRAEPNDPVVLIGVPSSLEWDAMGKMIFRDELHLQQALAIMESGGGERIKEDEDLFALVDQTKVVVVGQTTVLI</sequence>
<evidence type="ECO:0000313" key="1">
    <source>
        <dbReference type="EMBL" id="USP75498.1"/>
    </source>
</evidence>
<dbReference type="VEuPathDB" id="FungiDB:yc1106_02772"/>
<reference evidence="1" key="1">
    <citation type="submission" date="2021-12" db="EMBL/GenBank/DDBJ databases">
        <title>Curvularia clavata genome.</title>
        <authorList>
            <person name="Cao Y."/>
        </authorList>
    </citation>
    <scope>NUCLEOTIDE SEQUENCE</scope>
    <source>
        <strain evidence="1">Yc1106</strain>
    </source>
</reference>